<accession>A0A2C6L6B7</accession>
<dbReference type="RefSeq" id="XP_067924610.1">
    <property type="nucleotide sequence ID" value="XM_068063414.1"/>
</dbReference>
<dbReference type="Proteomes" id="UP000221165">
    <property type="component" value="Unassembled WGS sequence"/>
</dbReference>
<evidence type="ECO:0000256" key="1">
    <source>
        <dbReference type="ARBA" id="ARBA00006484"/>
    </source>
</evidence>
<keyword evidence="2" id="KW-0560">Oxidoreductase</keyword>
<dbReference type="PRINTS" id="PR00081">
    <property type="entry name" value="GDHRDH"/>
</dbReference>
<dbReference type="EMBL" id="MIGC01001408">
    <property type="protein sequence ID" value="PHJ22933.1"/>
    <property type="molecule type" value="Genomic_DNA"/>
</dbReference>
<reference evidence="5 6" key="1">
    <citation type="journal article" date="2017" name="Int. J. Parasitol.">
        <title>The genome of the protozoan parasite Cystoisospora suis and a reverse vaccinology approach to identify vaccine candidates.</title>
        <authorList>
            <person name="Palmieri N."/>
            <person name="Shrestha A."/>
            <person name="Ruttkowski B."/>
            <person name="Beck T."/>
            <person name="Vogl C."/>
            <person name="Tomley F."/>
            <person name="Blake D.P."/>
            <person name="Joachim A."/>
        </authorList>
    </citation>
    <scope>NUCLEOTIDE SEQUENCE [LARGE SCALE GENOMIC DNA]</scope>
    <source>
        <strain evidence="5 6">Wien I</strain>
    </source>
</reference>
<dbReference type="OrthoDB" id="1274115at2759"/>
<protein>
    <submittedName>
        <fullName evidence="5">Short chain dehydrogenase reductase family protein</fullName>
    </submittedName>
</protein>
<dbReference type="AlphaFoldDB" id="A0A2C6L6B7"/>
<evidence type="ECO:0000256" key="2">
    <source>
        <dbReference type="ARBA" id="ARBA00023002"/>
    </source>
</evidence>
<dbReference type="Pfam" id="PF00106">
    <property type="entry name" value="adh_short"/>
    <property type="match status" value="1"/>
</dbReference>
<comment type="similarity">
    <text evidence="1">Belongs to the short-chain dehydrogenases/reductases (SDR) family.</text>
</comment>
<evidence type="ECO:0000256" key="4">
    <source>
        <dbReference type="SAM" id="Phobius"/>
    </source>
</evidence>
<feature type="compositionally biased region" description="Polar residues" evidence="3">
    <location>
        <begin position="47"/>
        <end position="67"/>
    </location>
</feature>
<evidence type="ECO:0000313" key="6">
    <source>
        <dbReference type="Proteomes" id="UP000221165"/>
    </source>
</evidence>
<comment type="caution">
    <text evidence="5">The sequence shown here is derived from an EMBL/GenBank/DDBJ whole genome shotgun (WGS) entry which is preliminary data.</text>
</comment>
<evidence type="ECO:0000256" key="3">
    <source>
        <dbReference type="SAM" id="MobiDB-lite"/>
    </source>
</evidence>
<keyword evidence="4" id="KW-1133">Transmembrane helix</keyword>
<dbReference type="VEuPathDB" id="ToxoDB:CSUI_003216"/>
<dbReference type="Gene3D" id="3.40.50.720">
    <property type="entry name" value="NAD(P)-binding Rossmann-like Domain"/>
    <property type="match status" value="1"/>
</dbReference>
<sequence length="534" mass="59306">MRVMHERDLCWCQGSKARQEFVAGQLLFFGEHALFLKKLEDPPAGNVTTTMEDSSITGDAPTAQQKQATDSATRRTTRSSFSAPGHMDGDGVYSDRVLFCSRLSFFFSDPGMLSLLFMISSLCFILASRYIFGISVLEFMPAELLGQYVANEWLESCPYASSIATALSMTLYAYMWQALARKIAKGYSLPERFTTPGQFPSWMRGKVAVVTGGNRGIGRETTRQLALWGVHVLVGCRRVEEVPLLAEQVAREHAQNKAQCKRKGRVACPSPGEIRGFYLDLCDFESVRRFAAWALVESRGKVDILLNNASISSSGKLTVEQNTGFEKHFVTNHLGPFLLTNLLIPAVKAAHGRVITVSSVAHIFGDCNFRPLDAAIRPEAAEAVASALDRPLEELQSKPITEKNYNGRVMFNTTKLANIWFTKELQRRVAQERKSRAVAYAVNPGLVCTCMKSSQGKDLPFLVKSIYDLICPLFCKKPAQAAATQLLLCMSDKEQLEGGAYYSDGKTGWVDQHALDDQKQRELWEVSEAICELN</sequence>
<keyword evidence="4" id="KW-0472">Membrane</keyword>
<evidence type="ECO:0000313" key="5">
    <source>
        <dbReference type="EMBL" id="PHJ22933.1"/>
    </source>
</evidence>
<dbReference type="GeneID" id="94426625"/>
<dbReference type="InterPro" id="IPR002347">
    <property type="entry name" value="SDR_fam"/>
</dbReference>
<feature type="transmembrane region" description="Helical" evidence="4">
    <location>
        <begin position="112"/>
        <end position="132"/>
    </location>
</feature>
<dbReference type="PANTHER" id="PTHR24320:SF148">
    <property type="entry name" value="NAD(P)-BINDING ROSSMANN-FOLD SUPERFAMILY PROTEIN"/>
    <property type="match status" value="1"/>
</dbReference>
<name>A0A2C6L6B7_9APIC</name>
<gene>
    <name evidence="5" type="ORF">CSUI_003216</name>
</gene>
<keyword evidence="6" id="KW-1185">Reference proteome</keyword>
<organism evidence="5 6">
    <name type="scientific">Cystoisospora suis</name>
    <dbReference type="NCBI Taxonomy" id="483139"/>
    <lineage>
        <taxon>Eukaryota</taxon>
        <taxon>Sar</taxon>
        <taxon>Alveolata</taxon>
        <taxon>Apicomplexa</taxon>
        <taxon>Conoidasida</taxon>
        <taxon>Coccidia</taxon>
        <taxon>Eucoccidiorida</taxon>
        <taxon>Eimeriorina</taxon>
        <taxon>Sarcocystidae</taxon>
        <taxon>Cystoisospora</taxon>
    </lineage>
</organism>
<dbReference type="PANTHER" id="PTHR24320">
    <property type="entry name" value="RETINOL DEHYDROGENASE"/>
    <property type="match status" value="1"/>
</dbReference>
<proteinExistence type="inferred from homology"/>
<dbReference type="SUPFAM" id="SSF51735">
    <property type="entry name" value="NAD(P)-binding Rossmann-fold domains"/>
    <property type="match status" value="1"/>
</dbReference>
<feature type="region of interest" description="Disordered" evidence="3">
    <location>
        <begin position="47"/>
        <end position="83"/>
    </location>
</feature>
<dbReference type="PRINTS" id="PR00080">
    <property type="entry name" value="SDRFAMILY"/>
</dbReference>
<dbReference type="InterPro" id="IPR036291">
    <property type="entry name" value="NAD(P)-bd_dom_sf"/>
</dbReference>
<keyword evidence="4" id="KW-0812">Transmembrane</keyword>
<dbReference type="GO" id="GO:0016491">
    <property type="term" value="F:oxidoreductase activity"/>
    <property type="evidence" value="ECO:0007669"/>
    <property type="project" value="UniProtKB-KW"/>
</dbReference>